<dbReference type="SUPFAM" id="SSF52540">
    <property type="entry name" value="P-loop containing nucleoside triphosphate hydrolases"/>
    <property type="match status" value="1"/>
</dbReference>
<dbReference type="Pfam" id="PF06414">
    <property type="entry name" value="Zeta_toxin"/>
    <property type="match status" value="1"/>
</dbReference>
<feature type="domain" description="Zeta toxin" evidence="3">
    <location>
        <begin position="108"/>
        <end position="187"/>
    </location>
</feature>
<evidence type="ECO:0000259" key="3">
    <source>
        <dbReference type="Pfam" id="PF06414"/>
    </source>
</evidence>
<evidence type="ECO:0000256" key="1">
    <source>
        <dbReference type="ARBA" id="ARBA00022741"/>
    </source>
</evidence>
<keyword evidence="1" id="KW-0547">Nucleotide-binding</keyword>
<evidence type="ECO:0000313" key="5">
    <source>
        <dbReference type="Proteomes" id="UP000297871"/>
    </source>
</evidence>
<evidence type="ECO:0000256" key="2">
    <source>
        <dbReference type="ARBA" id="ARBA00022840"/>
    </source>
</evidence>
<dbReference type="GO" id="GO:0005524">
    <property type="term" value="F:ATP binding"/>
    <property type="evidence" value="ECO:0007669"/>
    <property type="project" value="UniProtKB-KW"/>
</dbReference>
<dbReference type="Proteomes" id="UP000297871">
    <property type="component" value="Unassembled WGS sequence"/>
</dbReference>
<dbReference type="InterPro" id="IPR010488">
    <property type="entry name" value="Zeta_toxin_domain"/>
</dbReference>
<dbReference type="AlphaFoldDB" id="A0A4R9J9B2"/>
<comment type="caution">
    <text evidence="4">The sequence shown here is derived from an EMBL/GenBank/DDBJ whole genome shotgun (WGS) entry which is preliminary data.</text>
</comment>
<dbReference type="GO" id="GO:0016301">
    <property type="term" value="F:kinase activity"/>
    <property type="evidence" value="ECO:0007669"/>
    <property type="project" value="InterPro"/>
</dbReference>
<dbReference type="EMBL" id="RQFY01000004">
    <property type="protein sequence ID" value="TGL35457.1"/>
    <property type="molecule type" value="Genomic_DNA"/>
</dbReference>
<gene>
    <name evidence="4" type="ORF">EHQ52_13425</name>
</gene>
<dbReference type="Gene3D" id="3.40.50.300">
    <property type="entry name" value="P-loop containing nucleotide triphosphate hydrolases"/>
    <property type="match status" value="1"/>
</dbReference>
<accession>A0A4R9J9B2</accession>
<evidence type="ECO:0000313" key="4">
    <source>
        <dbReference type="EMBL" id="TGL35457.1"/>
    </source>
</evidence>
<reference evidence="4" key="1">
    <citation type="journal article" date="2019" name="PLoS Negl. Trop. Dis.">
        <title>Revisiting the worldwide diversity of Leptospira species in the environment.</title>
        <authorList>
            <person name="Vincent A.T."/>
            <person name="Schiettekatte O."/>
            <person name="Bourhy P."/>
            <person name="Veyrier F.J."/>
            <person name="Picardeau M."/>
        </authorList>
    </citation>
    <scope>NUCLEOTIDE SEQUENCE [LARGE SCALE GENOMIC DNA]</scope>
    <source>
        <strain evidence="4">201800265</strain>
    </source>
</reference>
<dbReference type="OrthoDB" id="9791543at2"/>
<organism evidence="4 5">
    <name type="scientific">Leptospira koniambonensis</name>
    <dbReference type="NCBI Taxonomy" id="2484950"/>
    <lineage>
        <taxon>Bacteria</taxon>
        <taxon>Pseudomonadati</taxon>
        <taxon>Spirochaetota</taxon>
        <taxon>Spirochaetia</taxon>
        <taxon>Leptospirales</taxon>
        <taxon>Leptospiraceae</taxon>
        <taxon>Leptospira</taxon>
    </lineage>
</organism>
<dbReference type="InterPro" id="IPR027417">
    <property type="entry name" value="P-loop_NTPase"/>
</dbReference>
<proteinExistence type="predicted"/>
<protein>
    <recommendedName>
        <fullName evidence="3">Zeta toxin domain-containing protein</fullName>
    </recommendedName>
</protein>
<name>A0A4R9J9B2_9LEPT</name>
<dbReference type="RefSeq" id="WP_135615630.1">
    <property type="nucleotide sequence ID" value="NZ_RQFY01000004.1"/>
</dbReference>
<keyword evidence="5" id="KW-1185">Reference proteome</keyword>
<keyword evidence="2" id="KW-0067">ATP-binding</keyword>
<dbReference type="PANTHER" id="PTHR39206:SF1">
    <property type="entry name" value="SLL8004 PROTEIN"/>
    <property type="match status" value="1"/>
</dbReference>
<dbReference type="PANTHER" id="PTHR39206">
    <property type="entry name" value="SLL8004 PROTEIN"/>
    <property type="match status" value="1"/>
</dbReference>
<sequence length="244" mass="28373">MQPRFRMFAGPNGSGKSTFYTKLRNAEIIHTDFYISADRIEAGLRESKRFVFNAYRISVSEEEFFHSLSRSSLINKQNNLNPYDWFSLSKGILNVKPSGINSYSAAMIADILTKKLIAKRQSFCFETVMSHSSKTDLLRLAKMAGYKIYFYFIYTQDPKLNIQRVIQRVNEGGHNVDSDKIIERYKRSFKLLPTALKISDRAYLLDNTEEFETVAEKEGENFFWHVSNIPNPLKPVQKLYPYRS</sequence>